<name>A0AAP0K2H7_9MAGN</name>
<accession>A0AAP0K2H7</accession>
<organism evidence="2 3">
    <name type="scientific">Stephania japonica</name>
    <dbReference type="NCBI Taxonomy" id="461633"/>
    <lineage>
        <taxon>Eukaryota</taxon>
        <taxon>Viridiplantae</taxon>
        <taxon>Streptophyta</taxon>
        <taxon>Embryophyta</taxon>
        <taxon>Tracheophyta</taxon>
        <taxon>Spermatophyta</taxon>
        <taxon>Magnoliopsida</taxon>
        <taxon>Ranunculales</taxon>
        <taxon>Menispermaceae</taxon>
        <taxon>Menispermoideae</taxon>
        <taxon>Cissampelideae</taxon>
        <taxon>Stephania</taxon>
    </lineage>
</organism>
<sequence>MVSEIEEMVVWTATLTLTLTILSSSTYLYQQHRRKCSSVLNRERRGFHFNGAAEMFVDGAAAFRGGNGGSR</sequence>
<reference evidence="2 3" key="1">
    <citation type="submission" date="2024-01" db="EMBL/GenBank/DDBJ databases">
        <title>Genome assemblies of Stephania.</title>
        <authorList>
            <person name="Yang L."/>
        </authorList>
    </citation>
    <scope>NUCLEOTIDE SEQUENCE [LARGE SCALE GENOMIC DNA]</scope>
    <source>
        <strain evidence="2">QJT</strain>
        <tissue evidence="2">Leaf</tissue>
    </source>
</reference>
<keyword evidence="3" id="KW-1185">Reference proteome</keyword>
<evidence type="ECO:0000313" key="1">
    <source>
        <dbReference type="EMBL" id="KAK9144672.1"/>
    </source>
</evidence>
<dbReference type="EMBL" id="JBBNAE010000002">
    <property type="protein sequence ID" value="KAK9144676.1"/>
    <property type="molecule type" value="Genomic_DNA"/>
</dbReference>
<evidence type="ECO:0000313" key="3">
    <source>
        <dbReference type="Proteomes" id="UP001417504"/>
    </source>
</evidence>
<comment type="caution">
    <text evidence="2">The sequence shown here is derived from an EMBL/GenBank/DDBJ whole genome shotgun (WGS) entry which is preliminary data.</text>
</comment>
<proteinExistence type="predicted"/>
<dbReference type="AlphaFoldDB" id="A0AAP0K2H7"/>
<gene>
    <name evidence="1" type="ORF">Sjap_004575</name>
    <name evidence="2" type="ORF">Sjap_004579</name>
</gene>
<dbReference type="Proteomes" id="UP001417504">
    <property type="component" value="Unassembled WGS sequence"/>
</dbReference>
<evidence type="ECO:0000313" key="2">
    <source>
        <dbReference type="EMBL" id="KAK9144676.1"/>
    </source>
</evidence>
<dbReference type="EMBL" id="JBBNAE010000002">
    <property type="protein sequence ID" value="KAK9144672.1"/>
    <property type="molecule type" value="Genomic_DNA"/>
</dbReference>
<protein>
    <submittedName>
        <fullName evidence="2">Uncharacterized protein</fullName>
    </submittedName>
</protein>